<proteinExistence type="predicted"/>
<evidence type="ECO:0000256" key="1">
    <source>
        <dbReference type="SAM" id="MobiDB-lite"/>
    </source>
</evidence>
<dbReference type="EMBL" id="VLKI01000020">
    <property type="protein sequence ID" value="TWH80166.1"/>
    <property type="molecule type" value="Genomic_DNA"/>
</dbReference>
<keyword evidence="2" id="KW-0732">Signal</keyword>
<feature type="signal peptide" evidence="2">
    <location>
        <begin position="1"/>
        <end position="20"/>
    </location>
</feature>
<feature type="compositionally biased region" description="Low complexity" evidence="1">
    <location>
        <begin position="81"/>
        <end position="94"/>
    </location>
</feature>
<evidence type="ECO:0000256" key="2">
    <source>
        <dbReference type="SAM" id="SignalP"/>
    </source>
</evidence>
<reference evidence="3 4" key="1">
    <citation type="journal article" date="2015" name="Stand. Genomic Sci.">
        <title>Genomic Encyclopedia of Bacterial and Archaeal Type Strains, Phase III: the genomes of soil and plant-associated and newly described type strains.</title>
        <authorList>
            <person name="Whitman W.B."/>
            <person name="Woyke T."/>
            <person name="Klenk H.P."/>
            <person name="Zhou Y."/>
            <person name="Lilburn T.G."/>
            <person name="Beck B.J."/>
            <person name="De Vos P."/>
            <person name="Vandamme P."/>
            <person name="Eisen J.A."/>
            <person name="Garrity G."/>
            <person name="Hugenholtz P."/>
            <person name="Kyrpides N.C."/>
        </authorList>
    </citation>
    <scope>NUCLEOTIDE SEQUENCE [LARGE SCALE GENOMIC DNA]</scope>
    <source>
        <strain evidence="3 4">CGMCC 1.10115</strain>
    </source>
</reference>
<evidence type="ECO:0000313" key="4">
    <source>
        <dbReference type="Proteomes" id="UP000318667"/>
    </source>
</evidence>
<name>A0A562JAG4_9BACI</name>
<dbReference type="RefSeq" id="WP_144545285.1">
    <property type="nucleotide sequence ID" value="NZ_CBCSDC010000023.1"/>
</dbReference>
<feature type="region of interest" description="Disordered" evidence="1">
    <location>
        <begin position="73"/>
        <end position="114"/>
    </location>
</feature>
<dbReference type="Proteomes" id="UP000318667">
    <property type="component" value="Unassembled WGS sequence"/>
</dbReference>
<keyword evidence="4" id="KW-1185">Reference proteome</keyword>
<dbReference type="PROSITE" id="PS51257">
    <property type="entry name" value="PROKAR_LIPOPROTEIN"/>
    <property type="match status" value="1"/>
</dbReference>
<feature type="chain" id="PRO_5038968791" evidence="2">
    <location>
        <begin position="21"/>
        <end position="254"/>
    </location>
</feature>
<accession>A0A562JAG4</accession>
<dbReference type="Pfam" id="PF09580">
    <property type="entry name" value="Spore_YhcN_YlaJ"/>
    <property type="match status" value="1"/>
</dbReference>
<dbReference type="GeneID" id="65405715"/>
<evidence type="ECO:0000313" key="3">
    <source>
        <dbReference type="EMBL" id="TWH80166.1"/>
    </source>
</evidence>
<sequence>MHKKLIAVPLAALMSMGLTGCGTNDETAVQDRNNEQVQPMGYYSNENHGNRGGNARVEDGTDNDGPLTEMMDHTFGGEGRNNGNNRNNRNNNRNALQVRDEGNNTGNPTVPLADRDRNFFQKDNRFSHSDANYHGHLDDNTRKAKSSYYQAYEGELAEKIGDVTASVPNVEDVRSVTYGSNVLIAVDLTDYSKEEETKADIHEAVQPFLRGRSAKVVTDEGTFSRLRNIDNNLRDGGPREQIDWDLKNLFRRER</sequence>
<comment type="caution">
    <text evidence="3">The sequence shown here is derived from an EMBL/GenBank/DDBJ whole genome shotgun (WGS) entry which is preliminary data.</text>
</comment>
<gene>
    <name evidence="3" type="ORF">IQ19_04627</name>
</gene>
<dbReference type="OrthoDB" id="2988958at2"/>
<dbReference type="AlphaFoldDB" id="A0A562JAG4"/>
<protein>
    <submittedName>
        <fullName evidence="3">Spore cortex protein</fullName>
    </submittedName>
</protein>
<dbReference type="InterPro" id="IPR019076">
    <property type="entry name" value="Spore_lipoprot_YhcN/YlaJ-like"/>
</dbReference>
<organism evidence="3 4">
    <name type="scientific">Cytobacillus oceanisediminis</name>
    <dbReference type="NCBI Taxonomy" id="665099"/>
    <lineage>
        <taxon>Bacteria</taxon>
        <taxon>Bacillati</taxon>
        <taxon>Bacillota</taxon>
        <taxon>Bacilli</taxon>
        <taxon>Bacillales</taxon>
        <taxon>Bacillaceae</taxon>
        <taxon>Cytobacillus</taxon>
    </lineage>
</organism>